<dbReference type="InterPro" id="IPR050090">
    <property type="entry name" value="Tyrosine_recombinase_XerCD"/>
</dbReference>
<dbReference type="SUPFAM" id="SSF56349">
    <property type="entry name" value="DNA breaking-rejoining enzymes"/>
    <property type="match status" value="1"/>
</dbReference>
<gene>
    <name evidence="4" type="ORF">H4W34_000228</name>
</gene>
<name>A0ABR9JIL4_9ACTN</name>
<keyword evidence="5" id="KW-1185">Reference proteome</keyword>
<dbReference type="RefSeq" id="WP_318783886.1">
    <property type="nucleotide sequence ID" value="NZ_JADBDZ010000001.1"/>
</dbReference>
<dbReference type="PANTHER" id="PTHR30349">
    <property type="entry name" value="PHAGE INTEGRASE-RELATED"/>
    <property type="match status" value="1"/>
</dbReference>
<evidence type="ECO:0000259" key="3">
    <source>
        <dbReference type="PROSITE" id="PS51898"/>
    </source>
</evidence>
<accession>A0ABR9JIL4</accession>
<dbReference type="InterPro" id="IPR002104">
    <property type="entry name" value="Integrase_catalytic"/>
</dbReference>
<dbReference type="PANTHER" id="PTHR30349:SF91">
    <property type="entry name" value="INTA PROTEIN"/>
    <property type="match status" value="1"/>
</dbReference>
<dbReference type="Pfam" id="PF00589">
    <property type="entry name" value="Phage_integrase"/>
    <property type="match status" value="1"/>
</dbReference>
<sequence>MEYWQRTGERPPVAVWTAAQTAEFLHAIREHRLYAAFHLIALRGLRRGEAAGLRWCDVDLDQRVAVISQQIQQHQGYLTACPPKTATSARAIALDRTTVAALRAHREWQQGEQRQAGVDYRDSGYVFTTTNGDPLAPVRLTRLFQGLVAEHGLPPIRLHDLRHGAATLALAAGVELKVVQDMLGHSSIVLTADTYTSVLPEVAHRAAEKTAKHVMKAGRLIPGTNRVRRRDTGRGNAARPTRPRHGRPRRTPHVNSADRNAAERKRVGGSAAVQCS</sequence>
<reference evidence="4 5" key="1">
    <citation type="submission" date="2020-10" db="EMBL/GenBank/DDBJ databases">
        <title>Sequencing the genomes of 1000 actinobacteria strains.</title>
        <authorList>
            <person name="Klenk H.-P."/>
        </authorList>
    </citation>
    <scope>NUCLEOTIDE SEQUENCE [LARGE SCALE GENOMIC DNA]</scope>
    <source>
        <strain evidence="4 5">DSM 46744</strain>
    </source>
</reference>
<feature type="compositionally biased region" description="Basic residues" evidence="2">
    <location>
        <begin position="241"/>
        <end position="252"/>
    </location>
</feature>
<evidence type="ECO:0000256" key="2">
    <source>
        <dbReference type="SAM" id="MobiDB-lite"/>
    </source>
</evidence>
<feature type="domain" description="Tyr recombinase" evidence="3">
    <location>
        <begin position="11"/>
        <end position="208"/>
    </location>
</feature>
<evidence type="ECO:0000313" key="4">
    <source>
        <dbReference type="EMBL" id="MBE1530395.1"/>
    </source>
</evidence>
<comment type="caution">
    <text evidence="4">The sequence shown here is derived from an EMBL/GenBank/DDBJ whole genome shotgun (WGS) entry which is preliminary data.</text>
</comment>
<dbReference type="PROSITE" id="PS51898">
    <property type="entry name" value="TYR_RECOMBINASE"/>
    <property type="match status" value="1"/>
</dbReference>
<evidence type="ECO:0000256" key="1">
    <source>
        <dbReference type="ARBA" id="ARBA00023172"/>
    </source>
</evidence>
<dbReference type="EMBL" id="JADBDZ010000001">
    <property type="protein sequence ID" value="MBE1530395.1"/>
    <property type="molecule type" value="Genomic_DNA"/>
</dbReference>
<dbReference type="InterPro" id="IPR013762">
    <property type="entry name" value="Integrase-like_cat_sf"/>
</dbReference>
<protein>
    <submittedName>
        <fullName evidence="4">Integrase</fullName>
    </submittedName>
</protein>
<dbReference type="InterPro" id="IPR011010">
    <property type="entry name" value="DNA_brk_join_enz"/>
</dbReference>
<keyword evidence="1" id="KW-0233">DNA recombination</keyword>
<feature type="region of interest" description="Disordered" evidence="2">
    <location>
        <begin position="221"/>
        <end position="276"/>
    </location>
</feature>
<dbReference type="CDD" id="cd01189">
    <property type="entry name" value="INT_ICEBs1_C_like"/>
    <property type="match status" value="1"/>
</dbReference>
<proteinExistence type="predicted"/>
<evidence type="ECO:0000313" key="5">
    <source>
        <dbReference type="Proteomes" id="UP000627838"/>
    </source>
</evidence>
<organism evidence="4 5">
    <name type="scientific">Actinomadura algeriensis</name>
    <dbReference type="NCBI Taxonomy" id="1679523"/>
    <lineage>
        <taxon>Bacteria</taxon>
        <taxon>Bacillati</taxon>
        <taxon>Actinomycetota</taxon>
        <taxon>Actinomycetes</taxon>
        <taxon>Streptosporangiales</taxon>
        <taxon>Thermomonosporaceae</taxon>
        <taxon>Actinomadura</taxon>
    </lineage>
</organism>
<dbReference type="Gene3D" id="1.10.443.10">
    <property type="entry name" value="Intergrase catalytic core"/>
    <property type="match status" value="1"/>
</dbReference>
<dbReference type="Proteomes" id="UP000627838">
    <property type="component" value="Unassembled WGS sequence"/>
</dbReference>